<evidence type="ECO:0000256" key="1">
    <source>
        <dbReference type="ARBA" id="ARBA00004533"/>
    </source>
</evidence>
<keyword evidence="3" id="KW-0997">Cell inner membrane</keyword>
<dbReference type="PANTHER" id="PTHR30606:SF4">
    <property type="entry name" value="LIPID A BIOSYNTHESIS MYRISTOYLTRANSFERASE"/>
    <property type="match status" value="1"/>
</dbReference>
<accession>A0ABP9RZN1</accession>
<evidence type="ECO:0008006" key="9">
    <source>
        <dbReference type="Google" id="ProtNLM"/>
    </source>
</evidence>
<reference evidence="8" key="1">
    <citation type="journal article" date="2019" name="Int. J. Syst. Evol. Microbiol.">
        <title>The Global Catalogue of Microorganisms (GCM) 10K type strain sequencing project: providing services to taxonomists for standard genome sequencing and annotation.</title>
        <authorList>
            <consortium name="The Broad Institute Genomics Platform"/>
            <consortium name="The Broad Institute Genome Sequencing Center for Infectious Disease"/>
            <person name="Wu L."/>
            <person name="Ma J."/>
        </authorList>
    </citation>
    <scope>NUCLEOTIDE SEQUENCE [LARGE SCALE GENOMIC DNA]</scope>
    <source>
        <strain evidence="8">JCM 18720</strain>
    </source>
</reference>
<dbReference type="InterPro" id="IPR004960">
    <property type="entry name" value="LipA_acyltrans"/>
</dbReference>
<comment type="caution">
    <text evidence="7">The sequence shown here is derived from an EMBL/GenBank/DDBJ whole genome shotgun (WGS) entry which is preliminary data.</text>
</comment>
<sequence length="227" mass="25829">MLNRLLHCFLSTALGMGELAVRSREYLSERIQIQGLGHLQRAQDSGKPIIFLVPHMFALEHAGVGLTMMGLPMVGFVKHHRNPVFNWFACRQRIRFGGELFHRDMGIATVIRALKQGNSLFYLPDQDHGPRQSEFAPFFGAQKATLPVISRIARCSGAVILPLSSGYVGDRVQIRIDPALSVESLDRYDEARALNQQMERLISRHPDQYMWFLKLLKTRPEGEARLY</sequence>
<protein>
    <recommendedName>
        <fullName evidence="9">Lipid A biosynthesis lauroyl acyltransferase</fullName>
    </recommendedName>
</protein>
<name>A0ABP9RZN1_9GAMM</name>
<evidence type="ECO:0000256" key="6">
    <source>
        <dbReference type="ARBA" id="ARBA00023315"/>
    </source>
</evidence>
<evidence type="ECO:0000313" key="7">
    <source>
        <dbReference type="EMBL" id="GAA5189584.1"/>
    </source>
</evidence>
<dbReference type="EMBL" id="BAABLF010000006">
    <property type="protein sequence ID" value="GAA5189584.1"/>
    <property type="molecule type" value="Genomic_DNA"/>
</dbReference>
<keyword evidence="4" id="KW-0808">Transferase</keyword>
<evidence type="ECO:0000313" key="8">
    <source>
        <dbReference type="Proteomes" id="UP001501600"/>
    </source>
</evidence>
<dbReference type="Pfam" id="PF03279">
    <property type="entry name" value="Lip_A_acyltrans"/>
    <property type="match status" value="1"/>
</dbReference>
<keyword evidence="2" id="KW-1003">Cell membrane</keyword>
<evidence type="ECO:0000256" key="4">
    <source>
        <dbReference type="ARBA" id="ARBA00022679"/>
    </source>
</evidence>
<proteinExistence type="predicted"/>
<keyword evidence="5" id="KW-0472">Membrane</keyword>
<keyword evidence="8" id="KW-1185">Reference proteome</keyword>
<comment type="subcellular location">
    <subcellularLocation>
        <location evidence="1">Cell inner membrane</location>
    </subcellularLocation>
</comment>
<evidence type="ECO:0000256" key="3">
    <source>
        <dbReference type="ARBA" id="ARBA00022519"/>
    </source>
</evidence>
<evidence type="ECO:0000256" key="5">
    <source>
        <dbReference type="ARBA" id="ARBA00023136"/>
    </source>
</evidence>
<dbReference type="PANTHER" id="PTHR30606">
    <property type="entry name" value="LIPID A BIOSYNTHESIS LAUROYL ACYLTRANSFERASE"/>
    <property type="match status" value="1"/>
</dbReference>
<gene>
    <name evidence="7" type="ORF">GCM10025772_12330</name>
</gene>
<organism evidence="7 8">
    <name type="scientific">Ferrimonas gelatinilytica</name>
    <dbReference type="NCBI Taxonomy" id="1255257"/>
    <lineage>
        <taxon>Bacteria</taxon>
        <taxon>Pseudomonadati</taxon>
        <taxon>Pseudomonadota</taxon>
        <taxon>Gammaproteobacteria</taxon>
        <taxon>Alteromonadales</taxon>
        <taxon>Ferrimonadaceae</taxon>
        <taxon>Ferrimonas</taxon>
    </lineage>
</organism>
<dbReference type="Proteomes" id="UP001501600">
    <property type="component" value="Unassembled WGS sequence"/>
</dbReference>
<keyword evidence="6" id="KW-0012">Acyltransferase</keyword>
<dbReference type="CDD" id="cd07984">
    <property type="entry name" value="LPLAT_LABLAT-like"/>
    <property type="match status" value="1"/>
</dbReference>
<evidence type="ECO:0000256" key="2">
    <source>
        <dbReference type="ARBA" id="ARBA00022475"/>
    </source>
</evidence>